<gene>
    <name evidence="3" type="ORF">IX53_04610</name>
</gene>
<name>A0A0G2Z6M4_9BACT</name>
<dbReference type="InterPro" id="IPR018931">
    <property type="entry name" value="DUF2520"/>
</dbReference>
<evidence type="ECO:0000313" key="3">
    <source>
        <dbReference type="EMBL" id="AKI97212.1"/>
    </source>
</evidence>
<sequence>MKISVVGIGKAGTLIAKFFHSRGYTVSHLINRTPERAFKLAREIPGCKAGDFSLFSELEGVVFIATIDSVIREVFQKLWKVNKKVEYFIHLSGSVSSDVFKEAAEAGKGVASFHPNLSISSFSLSPNVLNKVIFGIEGNQKGISFLTSLTEKEGLRYVNIATEGKLIYHAAAVFASNFSQFIIKVASDLYVEKLRFDETVVRELLKMYLNGLLVKLNAGTLNEFSGPAARNDTETIEREKKALVEISPHLSRLYEELTEMIWCLRGDEFEH</sequence>
<dbReference type="AlphaFoldDB" id="A0A0G2Z6M4"/>
<dbReference type="OrthoDB" id="9810755at2"/>
<dbReference type="SUPFAM" id="SSF51735">
    <property type="entry name" value="NAD(P)-binding Rossmann-fold domains"/>
    <property type="match status" value="1"/>
</dbReference>
<dbReference type="EMBL" id="CP011232">
    <property type="protein sequence ID" value="AKI97212.1"/>
    <property type="molecule type" value="Genomic_DNA"/>
</dbReference>
<feature type="domain" description="DUF2520" evidence="2">
    <location>
        <begin position="133"/>
        <end position="259"/>
    </location>
</feature>
<dbReference type="Gene3D" id="1.10.1040.20">
    <property type="entry name" value="ProC-like, C-terminal domain"/>
    <property type="match status" value="1"/>
</dbReference>
<feature type="domain" description="Quinate/shikimate 5-dehydrogenase/glutamyl-tRNA reductase" evidence="1">
    <location>
        <begin position="2"/>
        <end position="59"/>
    </location>
</feature>
<evidence type="ECO:0000313" key="4">
    <source>
        <dbReference type="Proteomes" id="UP000035159"/>
    </source>
</evidence>
<dbReference type="InterPro" id="IPR008927">
    <property type="entry name" value="6-PGluconate_DH-like_C_sf"/>
</dbReference>
<reference evidence="3 4" key="1">
    <citation type="submission" date="2015-04" db="EMBL/GenBank/DDBJ databases">
        <title>Complete Genome Sequence of Kosmotoga pacifica SLHLJ1.</title>
        <authorList>
            <person name="Jiang L.J."/>
            <person name="Shao Z.Z."/>
            <person name="Jebbar M."/>
        </authorList>
    </citation>
    <scope>NUCLEOTIDE SEQUENCE [LARGE SCALE GENOMIC DNA]</scope>
    <source>
        <strain evidence="3 4">SLHLJ1</strain>
    </source>
</reference>
<dbReference type="Pfam" id="PF01488">
    <property type="entry name" value="Shikimate_DH"/>
    <property type="match status" value="1"/>
</dbReference>
<dbReference type="RefSeq" id="WP_047754346.1">
    <property type="nucleotide sequence ID" value="NZ_CAJUHA010000008.1"/>
</dbReference>
<dbReference type="Pfam" id="PF10728">
    <property type="entry name" value="DUF2520"/>
    <property type="match status" value="1"/>
</dbReference>
<evidence type="ECO:0000259" key="2">
    <source>
        <dbReference type="Pfam" id="PF10728"/>
    </source>
</evidence>
<dbReference type="Proteomes" id="UP000035159">
    <property type="component" value="Chromosome"/>
</dbReference>
<protein>
    <recommendedName>
        <fullName evidence="5">DUF2520 domain-containing protein</fullName>
    </recommendedName>
</protein>
<dbReference type="STRING" id="1330330.IX53_04610"/>
<keyword evidence="4" id="KW-1185">Reference proteome</keyword>
<dbReference type="SUPFAM" id="SSF48179">
    <property type="entry name" value="6-phosphogluconate dehydrogenase C-terminal domain-like"/>
    <property type="match status" value="1"/>
</dbReference>
<dbReference type="Gene3D" id="3.40.50.720">
    <property type="entry name" value="NAD(P)-binding Rossmann-like Domain"/>
    <property type="match status" value="1"/>
</dbReference>
<evidence type="ECO:0000259" key="1">
    <source>
        <dbReference type="Pfam" id="PF01488"/>
    </source>
</evidence>
<dbReference type="PANTHER" id="PTHR40459">
    <property type="entry name" value="CONSERVED HYPOTHETICAL ALANINE AND LEUCINE RICH PROTEIN"/>
    <property type="match status" value="1"/>
</dbReference>
<dbReference type="PANTHER" id="PTHR40459:SF1">
    <property type="entry name" value="CONSERVED HYPOTHETICAL ALANINE AND LEUCINE RICH PROTEIN"/>
    <property type="match status" value="1"/>
</dbReference>
<accession>A0A0G2Z6M4</accession>
<evidence type="ECO:0008006" key="5">
    <source>
        <dbReference type="Google" id="ProtNLM"/>
    </source>
</evidence>
<organism evidence="3 4">
    <name type="scientific">Kosmotoga pacifica</name>
    <dbReference type="NCBI Taxonomy" id="1330330"/>
    <lineage>
        <taxon>Bacteria</taxon>
        <taxon>Thermotogati</taxon>
        <taxon>Thermotogota</taxon>
        <taxon>Thermotogae</taxon>
        <taxon>Kosmotogales</taxon>
        <taxon>Kosmotogaceae</taxon>
        <taxon>Kosmotoga</taxon>
    </lineage>
</organism>
<dbReference type="InterPro" id="IPR036291">
    <property type="entry name" value="NAD(P)-bd_dom_sf"/>
</dbReference>
<dbReference type="InterPro" id="IPR037108">
    <property type="entry name" value="TM1727-like_C_sf"/>
</dbReference>
<proteinExistence type="predicted"/>
<dbReference type="PATRIC" id="fig|1330330.3.peg.927"/>
<dbReference type="KEGG" id="kpf:IX53_04610"/>
<dbReference type="InterPro" id="IPR006151">
    <property type="entry name" value="Shikm_DH/Glu-tRNA_Rdtase"/>
</dbReference>